<evidence type="ECO:0000256" key="1">
    <source>
        <dbReference type="ARBA" id="ARBA00004651"/>
    </source>
</evidence>
<evidence type="ECO:0000313" key="14">
    <source>
        <dbReference type="EMBL" id="ADN10070.1"/>
    </source>
</evidence>
<feature type="transmembrane region" description="Helical" evidence="12">
    <location>
        <begin position="7"/>
        <end position="25"/>
    </location>
</feature>
<dbReference type="OrthoDB" id="9809206at2"/>
<dbReference type="GO" id="GO:0098719">
    <property type="term" value="P:sodium ion import across plasma membrane"/>
    <property type="evidence" value="ECO:0007669"/>
    <property type="project" value="TreeGrafter"/>
</dbReference>
<feature type="transmembrane region" description="Helical" evidence="12">
    <location>
        <begin position="276"/>
        <end position="299"/>
    </location>
</feature>
<dbReference type="GO" id="GO:0005886">
    <property type="term" value="C:plasma membrane"/>
    <property type="evidence" value="ECO:0007669"/>
    <property type="project" value="UniProtKB-SubCell"/>
</dbReference>
<evidence type="ECO:0000256" key="9">
    <source>
        <dbReference type="ARBA" id="ARBA00023065"/>
    </source>
</evidence>
<dbReference type="Gene3D" id="6.10.140.1330">
    <property type="match status" value="1"/>
</dbReference>
<evidence type="ECO:0000256" key="6">
    <source>
        <dbReference type="ARBA" id="ARBA00022692"/>
    </source>
</evidence>
<keyword evidence="15" id="KW-1185">Reference proteome</keyword>
<dbReference type="GO" id="GO:0015386">
    <property type="term" value="F:potassium:proton antiporter activity"/>
    <property type="evidence" value="ECO:0007669"/>
    <property type="project" value="TreeGrafter"/>
</dbReference>
<feature type="transmembrane region" description="Helical" evidence="12">
    <location>
        <begin position="117"/>
        <end position="141"/>
    </location>
</feature>
<dbReference type="PANTHER" id="PTHR10110">
    <property type="entry name" value="SODIUM/HYDROGEN EXCHANGER"/>
    <property type="match status" value="1"/>
</dbReference>
<dbReference type="InterPro" id="IPR018422">
    <property type="entry name" value="Cation/H_exchanger_CPA1"/>
</dbReference>
<feature type="transmembrane region" description="Helical" evidence="12">
    <location>
        <begin position="343"/>
        <end position="362"/>
    </location>
</feature>
<feature type="transmembrane region" description="Helical" evidence="12">
    <location>
        <begin position="161"/>
        <end position="180"/>
    </location>
</feature>
<sequence>MESPIETEIILLLMVIISVAMGVRYYSKLPYTIALIFAGILLSFFDIFPDIRLTPELIFNVLLPPLLFEAAFNLNAHELKENIKPILIYAVFGVIIAVLSTGFLLHSSFSFFHIDTTMPLIACLLFGAVISSTDPISVLAIFKQLGVPVRLSSIIEGESLFNDGVSVVVYGIVLAAITTHSDFSLIHGLKEFVIVAFGGAVTGAILGLTFSRITALVDDHLIEITLTTIVTYLTYIVAEYFDVSGVIAVIVAGLMVGNYGTKIGMSPTTRVSVKDFWAYIAFIINSIVFFIIGLEVGITNIFTNIHYILIAIIAVLIGRTISVTVLTQFINQVDKKISFKWQAVFIWGGVRGALAMALALAIPKEYEYRDIILVMTFGVVGFSLIVQGLSIGKLLDFLHVGGRDKNLDTYEIEKGKLIAINGASQELEVMYKEALISGHIYKILSEHYSKDIAKAKEIIEKIAHDPNVKDYEFKTSFKRLLLKEKDSIQDSMKHGIISSQAGEQLINTINKEILHLHP</sequence>
<keyword evidence="5 12" id="KW-1003">Cell membrane</keyword>
<keyword evidence="10 12" id="KW-0472">Membrane</keyword>
<dbReference type="Pfam" id="PF00999">
    <property type="entry name" value="Na_H_Exchanger"/>
    <property type="match status" value="1"/>
</dbReference>
<evidence type="ECO:0000256" key="8">
    <source>
        <dbReference type="ARBA" id="ARBA00023053"/>
    </source>
</evidence>
<dbReference type="NCBIfam" id="TIGR00831">
    <property type="entry name" value="a_cpa1"/>
    <property type="match status" value="1"/>
</dbReference>
<dbReference type="GO" id="GO:0015385">
    <property type="term" value="F:sodium:proton antiporter activity"/>
    <property type="evidence" value="ECO:0007669"/>
    <property type="project" value="InterPro"/>
</dbReference>
<feature type="transmembrane region" description="Helical" evidence="12">
    <location>
        <begin position="192"/>
        <end position="213"/>
    </location>
</feature>
<evidence type="ECO:0000259" key="13">
    <source>
        <dbReference type="Pfam" id="PF00999"/>
    </source>
</evidence>
<evidence type="ECO:0000256" key="3">
    <source>
        <dbReference type="ARBA" id="ARBA00022448"/>
    </source>
</evidence>
<dbReference type="EMBL" id="CP002205">
    <property type="protein sequence ID" value="ADN10070.1"/>
    <property type="molecule type" value="Genomic_DNA"/>
</dbReference>
<proteinExistence type="inferred from homology"/>
<keyword evidence="7 12" id="KW-1133">Transmembrane helix</keyword>
<dbReference type="KEGG" id="sua:Saut_2027"/>
<evidence type="ECO:0000256" key="5">
    <source>
        <dbReference type="ARBA" id="ARBA00022475"/>
    </source>
</evidence>
<dbReference type="RefSeq" id="WP_013327823.1">
    <property type="nucleotide sequence ID" value="NC_014506.1"/>
</dbReference>
<dbReference type="InterPro" id="IPR004705">
    <property type="entry name" value="Cation/H_exchanger_CPA1_bac"/>
</dbReference>
<protein>
    <submittedName>
        <fullName evidence="14">Sodium/proton antiporter, CPA1 family</fullName>
    </submittedName>
</protein>
<feature type="domain" description="Cation/H+ exchanger transmembrane" evidence="13">
    <location>
        <begin position="15"/>
        <end position="395"/>
    </location>
</feature>
<name>E0URI4_SULAO</name>
<dbReference type="PRINTS" id="PR01084">
    <property type="entry name" value="NAHEXCHNGR"/>
</dbReference>
<dbReference type="PANTHER" id="PTHR10110:SF195">
    <property type="entry name" value="NA(+)_H(+) ANTIPORTER NHAS2"/>
    <property type="match status" value="1"/>
</dbReference>
<evidence type="ECO:0000256" key="7">
    <source>
        <dbReference type="ARBA" id="ARBA00022989"/>
    </source>
</evidence>
<feature type="transmembrane region" description="Helical" evidence="12">
    <location>
        <begin position="31"/>
        <end position="48"/>
    </location>
</feature>
<dbReference type="Proteomes" id="UP000007803">
    <property type="component" value="Chromosome"/>
</dbReference>
<dbReference type="HOGENOM" id="CLU_005912_8_1_7"/>
<dbReference type="InterPro" id="IPR006153">
    <property type="entry name" value="Cation/H_exchanger_TM"/>
</dbReference>
<evidence type="ECO:0000256" key="12">
    <source>
        <dbReference type="RuleBase" id="RU366002"/>
    </source>
</evidence>
<keyword evidence="3 12" id="KW-0813">Transport</keyword>
<evidence type="ECO:0000256" key="2">
    <source>
        <dbReference type="ARBA" id="ARBA00007367"/>
    </source>
</evidence>
<feature type="transmembrane region" description="Helical" evidence="12">
    <location>
        <begin position="368"/>
        <end position="386"/>
    </location>
</feature>
<evidence type="ECO:0000256" key="4">
    <source>
        <dbReference type="ARBA" id="ARBA00022449"/>
    </source>
</evidence>
<evidence type="ECO:0000256" key="10">
    <source>
        <dbReference type="ARBA" id="ARBA00023136"/>
    </source>
</evidence>
<feature type="transmembrane region" description="Helical" evidence="12">
    <location>
        <begin position="305"/>
        <end position="331"/>
    </location>
</feature>
<keyword evidence="4 12" id="KW-0050">Antiport</keyword>
<evidence type="ECO:0000256" key="11">
    <source>
        <dbReference type="ARBA" id="ARBA00023201"/>
    </source>
</evidence>
<evidence type="ECO:0000313" key="15">
    <source>
        <dbReference type="Proteomes" id="UP000007803"/>
    </source>
</evidence>
<feature type="transmembrane region" description="Helical" evidence="12">
    <location>
        <begin position="86"/>
        <end position="105"/>
    </location>
</feature>
<feature type="transmembrane region" description="Helical" evidence="12">
    <location>
        <begin position="233"/>
        <end position="256"/>
    </location>
</feature>
<keyword evidence="6 12" id="KW-0812">Transmembrane</keyword>
<keyword evidence="8 12" id="KW-0915">Sodium</keyword>
<comment type="function">
    <text evidence="12">Na(+)/H(+) antiporter that extrudes sodium in exchange for external protons.</text>
</comment>
<accession>E0URI4</accession>
<dbReference type="InterPro" id="IPR004709">
    <property type="entry name" value="NaH_exchanger"/>
</dbReference>
<organism evidence="14 15">
    <name type="scientific">Sulfurimonas autotrophica (strain ATCC BAA-671 / DSM 16294 / JCM 11897 / OK10)</name>
    <dbReference type="NCBI Taxonomy" id="563040"/>
    <lineage>
        <taxon>Bacteria</taxon>
        <taxon>Pseudomonadati</taxon>
        <taxon>Campylobacterota</taxon>
        <taxon>Epsilonproteobacteria</taxon>
        <taxon>Campylobacterales</taxon>
        <taxon>Sulfurimonadaceae</taxon>
        <taxon>Sulfurimonas</taxon>
    </lineage>
</organism>
<dbReference type="GO" id="GO:0051453">
    <property type="term" value="P:regulation of intracellular pH"/>
    <property type="evidence" value="ECO:0007669"/>
    <property type="project" value="TreeGrafter"/>
</dbReference>
<dbReference type="STRING" id="563040.Saut_2027"/>
<comment type="subcellular location">
    <subcellularLocation>
        <location evidence="1 12">Cell membrane</location>
        <topology evidence="1 12">Multi-pass membrane protein</topology>
    </subcellularLocation>
</comment>
<keyword evidence="9 12" id="KW-0406">Ion transport</keyword>
<gene>
    <name evidence="14" type="ordered locus">Saut_2027</name>
</gene>
<dbReference type="AlphaFoldDB" id="E0URI4"/>
<comment type="similarity">
    <text evidence="2 12">Belongs to the monovalent cation:proton antiporter 1 (CPA1) transporter (TC 2.A.36) family.</text>
</comment>
<keyword evidence="11 12" id="KW-0739">Sodium transport</keyword>
<reference evidence="15" key="1">
    <citation type="journal article" date="2010" name="Stand. Genomic Sci.">
        <title>Complete genome sequence of Sulfurimonas autotrophica type strain (OK10).</title>
        <authorList>
            <person name="Sikorski J."/>
            <person name="Munk C."/>
            <person name="Lapidus A."/>
            <person name="Djao O."/>
            <person name="Lucas S."/>
            <person name="Glavina Del Rio T."/>
            <person name="Nolan M."/>
            <person name="Tice H."/>
            <person name="Han C."/>
            <person name="Cheng J."/>
            <person name="Tapia R."/>
            <person name="Goodwin L."/>
            <person name="Pitluck S."/>
            <person name="Liolios K."/>
            <person name="Ivanova N."/>
            <person name="Mavromatis K."/>
            <person name="Mikhailova N."/>
            <person name="Pati A."/>
            <person name="Sims D."/>
            <person name="Meincke L."/>
            <person name="Brettin T."/>
            <person name="Detter J."/>
            <person name="Chen A."/>
            <person name="Palaniappan K."/>
            <person name="Land M."/>
            <person name="Hauser L."/>
            <person name="Chang Y."/>
            <person name="Jeffries C."/>
            <person name="Rohde M."/>
            <person name="Lang E."/>
            <person name="Spring S."/>
            <person name="Goker M."/>
            <person name="Woyke T."/>
            <person name="Bristow J."/>
            <person name="Eisen J."/>
            <person name="Markowitz V."/>
            <person name="Hugenholtz P."/>
            <person name="Kyrpides N."/>
            <person name="Klenk H."/>
        </authorList>
    </citation>
    <scope>NUCLEOTIDE SEQUENCE [LARGE SCALE GENOMIC DNA]</scope>
    <source>
        <strain evidence="15">ATCC BAA-671 / DSM 16294 / JCM 11897 / OK10</strain>
    </source>
</reference>
<dbReference type="eggNOG" id="COG0025">
    <property type="taxonomic scope" value="Bacteria"/>
</dbReference>